<dbReference type="EMBL" id="SPHZ02000005">
    <property type="protein sequence ID" value="KAF0918153.1"/>
    <property type="molecule type" value="Genomic_DNA"/>
</dbReference>
<sequence>MEHISSRIACRQHAPRSASPKEAVSSAVVNMRSSSSTLGASPGGEAGPMMASMARNRSGASSS</sequence>
<organism evidence="2 3">
    <name type="scientific">Oryza meyeriana var. granulata</name>
    <dbReference type="NCBI Taxonomy" id="110450"/>
    <lineage>
        <taxon>Eukaryota</taxon>
        <taxon>Viridiplantae</taxon>
        <taxon>Streptophyta</taxon>
        <taxon>Embryophyta</taxon>
        <taxon>Tracheophyta</taxon>
        <taxon>Spermatophyta</taxon>
        <taxon>Magnoliopsida</taxon>
        <taxon>Liliopsida</taxon>
        <taxon>Poales</taxon>
        <taxon>Poaceae</taxon>
        <taxon>BOP clade</taxon>
        <taxon>Oryzoideae</taxon>
        <taxon>Oryzeae</taxon>
        <taxon>Oryzinae</taxon>
        <taxon>Oryza</taxon>
        <taxon>Oryza meyeriana</taxon>
    </lineage>
</organism>
<comment type="caution">
    <text evidence="2">The sequence shown here is derived from an EMBL/GenBank/DDBJ whole genome shotgun (WGS) entry which is preliminary data.</text>
</comment>
<evidence type="ECO:0000256" key="1">
    <source>
        <dbReference type="SAM" id="MobiDB-lite"/>
    </source>
</evidence>
<dbReference type="Proteomes" id="UP000479710">
    <property type="component" value="Unassembled WGS sequence"/>
</dbReference>
<dbReference type="AlphaFoldDB" id="A0A6G1E2J1"/>
<gene>
    <name evidence="2" type="ORF">E2562_022720</name>
</gene>
<keyword evidence="3" id="KW-1185">Reference proteome</keyword>
<evidence type="ECO:0000313" key="2">
    <source>
        <dbReference type="EMBL" id="KAF0918153.1"/>
    </source>
</evidence>
<proteinExistence type="predicted"/>
<reference evidence="2 3" key="1">
    <citation type="submission" date="2019-11" db="EMBL/GenBank/DDBJ databases">
        <title>Whole genome sequence of Oryza granulata.</title>
        <authorList>
            <person name="Li W."/>
        </authorList>
    </citation>
    <scope>NUCLEOTIDE SEQUENCE [LARGE SCALE GENOMIC DNA]</scope>
    <source>
        <strain evidence="3">cv. Menghai</strain>
        <tissue evidence="2">Leaf</tissue>
    </source>
</reference>
<evidence type="ECO:0000313" key="3">
    <source>
        <dbReference type="Proteomes" id="UP000479710"/>
    </source>
</evidence>
<accession>A0A6G1E2J1</accession>
<feature type="compositionally biased region" description="Low complexity" evidence="1">
    <location>
        <begin position="24"/>
        <end position="36"/>
    </location>
</feature>
<protein>
    <submittedName>
        <fullName evidence="2">Uncharacterized protein</fullName>
    </submittedName>
</protein>
<name>A0A6G1E2J1_9ORYZ</name>
<feature type="region of interest" description="Disordered" evidence="1">
    <location>
        <begin position="1"/>
        <end position="63"/>
    </location>
</feature>